<dbReference type="SUPFAM" id="SSF48239">
    <property type="entry name" value="Terpenoid cyclases/Protein prenyltransferases"/>
    <property type="match status" value="1"/>
</dbReference>
<dbReference type="InterPro" id="IPR001599">
    <property type="entry name" value="Macroglobln_a2"/>
</dbReference>
<dbReference type="SMART" id="SM01359">
    <property type="entry name" value="A2M_N_2"/>
    <property type="match status" value="1"/>
</dbReference>
<dbReference type="Gene3D" id="1.50.10.20">
    <property type="match status" value="1"/>
</dbReference>
<dbReference type="PANTHER" id="PTHR40094:SF1">
    <property type="entry name" value="UBIQUITIN DOMAIN-CONTAINING PROTEIN"/>
    <property type="match status" value="1"/>
</dbReference>
<dbReference type="Pfam" id="PF17973">
    <property type="entry name" value="bMG10"/>
    <property type="match status" value="1"/>
</dbReference>
<feature type="signal peptide" evidence="4">
    <location>
        <begin position="1"/>
        <end position="23"/>
    </location>
</feature>
<dbReference type="InterPro" id="IPR051802">
    <property type="entry name" value="YfhM-like"/>
</dbReference>
<dbReference type="STRING" id="92487.SAMN02745130_01444"/>
<dbReference type="Pfam" id="PF13205">
    <property type="entry name" value="Big_5"/>
    <property type="match status" value="2"/>
</dbReference>
<evidence type="ECO:0000313" key="7">
    <source>
        <dbReference type="EMBL" id="SKA74931.1"/>
    </source>
</evidence>
<reference evidence="8" key="1">
    <citation type="submission" date="2017-02" db="EMBL/GenBank/DDBJ databases">
        <authorList>
            <person name="Varghese N."/>
            <person name="Submissions S."/>
        </authorList>
    </citation>
    <scope>NUCLEOTIDE SEQUENCE [LARGE SCALE GENOMIC DNA]</scope>
    <source>
        <strain evidence="8">ATCC 49788</strain>
    </source>
</reference>
<dbReference type="InterPro" id="IPR002890">
    <property type="entry name" value="MG2"/>
</dbReference>
<evidence type="ECO:0000256" key="2">
    <source>
        <dbReference type="ARBA" id="ARBA00022729"/>
    </source>
</evidence>
<dbReference type="Gene3D" id="2.60.40.3710">
    <property type="match status" value="1"/>
</dbReference>
<evidence type="ECO:0000256" key="3">
    <source>
        <dbReference type="SAM" id="MobiDB-lite"/>
    </source>
</evidence>
<accession>A0A1T4WE51</accession>
<dbReference type="GO" id="GO:0004866">
    <property type="term" value="F:endopeptidase inhibitor activity"/>
    <property type="evidence" value="ECO:0007669"/>
    <property type="project" value="InterPro"/>
</dbReference>
<keyword evidence="2 4" id="KW-0732">Signal</keyword>
<proteinExistence type="inferred from homology"/>
<dbReference type="OrthoDB" id="9767116at2"/>
<sequence>MSVLKTISLITAVTLMNLAPTQAAEIVPVQELPKLEQFPAQMSEDTSQAPAQPDQSKPVIAPKVLTEAEVKALLERLPPLPKPAESTAFAIRSSSEPPPKATATLQQPFPPPANLESAPKVKASGAVKVTRFAPQGEVEFADQISLAFDRPMVAVTTQNQTIAEAVPVSMTPALEGHWRWMGTQVLVFEQKDHARLPMATEYQLMVAADTQAADGSRLAKPLQWTFTTPTLQLQNSYPSGEAVALNPLLFLAFNQRVESSALLPFIQITVNEQRLTAHLATEEDIKADEAVAALVKQAPQGQALVLKLAQPLQTDSKVVINLAAQAPSAEGPREALAQNLYSFRTYAPLVMTEQRCGYERCTRYDTAEIVFNNPLAMAQNLDKLITVSPAPKQLEQHQAGDRLYLSARWQANTTYTVTVAPELKDQYGQTLSDQSSFSFKVEKSPASLAMTTSLLATLDPKLPAELPLYSTNYRSAKLTIQHVQPSDWPVFFKQAQALQHGQHDPNQPVQLPGKTVSQQTLTLNAEPDAVVTTPIALGQWLSAGQLGHLLVLVEPGEATVKPTANDPRQSPLLVWVQATQLGLDAYAYADKLLAWGGELASGKALANLAISLHSSTSAKFATETTDDQGLASLAYIESAPLANAAHLPAEPSIRWLEAKRGDDLAILPESLHPWSTDVWQAREQTSQTLWYVFDDRHLYRPKEEVHLKAWVRERAAKPASILNWPSDLSTLRYQVFDAAGNKMAEGETQLSGLGGFNLAFKLPDTPNLGPAQVQFKRPHSDDLLYSHSFEIQEFRTPEFEVKAELTNPAPYLVKQAIHLKAQASYYAGGGLAAAPVAWQLSAHPENYTPPNQAEWSFGLVKPVWLRWGYVVPQEVVTASFTGKTNAAGQHALLLQPNNTDYPLPISVRAEASITDVNRQTWTAERQLLIHPASTYVGLKTASYFVEQNQALKLELITVDIDGQAVGKSSVLVEAGLVDFSQERAGSQLKEVQRCSVQTDGQGLATCEFNTDRAGQYQITATTVDQEGRRNISRITRWVSGDQELPTTNNRVEMESAQIIPDKEHYAPNETAQLLIQAPFNNAEGLLLVNHNGLVTEQRFKMQGNSHTLALALKPEWLPNVNLNLSLVGQTVRRTADGQETHLPQRPAMASAELNLRISKAERNLTVTVQPQKQDLAPAEETSITVKVQNHQGQPMAKAEVALVVVDEAILTAGAYQLLDPLESFYPETNSSVLAQYFRASVLLPEFPEQLNQGGGGFTQAAVANEAMPRRPVMAAPVMAMGRFKSSDAMAEMTGAASPSIVVRTNFNPLAAFVPSLITDAQGQVTTTVKLPDNLTRYRIMAVAAQNTTHYGKGESHLTARKALMVRPSAPRFLNFGDSFDLPVVLQNQTDQPLAVQVALAANNLELPAAQGYALEIPANDRVELRFPAKTSKVGAADYQAVAVSRQLSDAATGSLPVWTPATSEAFATYGVIDQGAINQPVETPKQVLPPFGALKITTSSSALQSLTDAFIYLQNYPYSCSEQIASRILSTSALKEVLQTFKAKDLPPPEAIEHSLQQDLVALKQRQTPEGGFSLWGGSSRDWPYANVHVTHALVRAQQQGYPVDADLLAQSLNYLKNIDQYFPKDYSPEIRVYIQAYSLYVRQLVDDQDSVKAQALIHEAGGVNKLSTEAAGWLLNVLAADTASVKQREALRQELLNRVQETAAGASLRSELEAGDYWVMHSARAANGIVLAALIKDQPQSDLIPKLVKGLQNERVQGHWGTTQANAFILLALDDYFQQYEAQTPDFVAKAWLGNDFAGEHSFKGRTLDSVETTLPMEWLLQGEPNRDLVLAKQGEGRLYYRIGLTYAPASLNLAAAEQGFSVTRVYRGLDDPEDVKQDPDGHWRVKLGARIEVSLTMLAAADRHHVALVDALPAGFEAVNPALAVTAQEPRTQPEPIAFSWLSTWYEHQNLRDERAEAFASILPGGLYTYRYIARATTPGRFMVPPAKAEEMYHPETFGRSASTVVVIE</sequence>
<dbReference type="RefSeq" id="WP_078921921.1">
    <property type="nucleotide sequence ID" value="NZ_FUYB01000005.1"/>
</dbReference>
<feature type="domain" description="Alpha-2-macroglobulin bait region" evidence="5">
    <location>
        <begin position="1056"/>
        <end position="1212"/>
    </location>
</feature>
<dbReference type="SMART" id="SM01360">
    <property type="entry name" value="A2M"/>
    <property type="match status" value="1"/>
</dbReference>
<dbReference type="InterPro" id="IPR008930">
    <property type="entry name" value="Terpenoid_cyclase/PrenylTrfase"/>
</dbReference>
<dbReference type="InterPro" id="IPR041246">
    <property type="entry name" value="Bact_MG10"/>
</dbReference>
<evidence type="ECO:0000256" key="1">
    <source>
        <dbReference type="ARBA" id="ARBA00010556"/>
    </source>
</evidence>
<dbReference type="Pfam" id="PF00207">
    <property type="entry name" value="A2M"/>
    <property type="match status" value="1"/>
</dbReference>
<feature type="chain" id="PRO_5013295621" description="Alpha-2-macroglobulin" evidence="4">
    <location>
        <begin position="24"/>
        <end position="2011"/>
    </location>
</feature>
<evidence type="ECO:0000256" key="4">
    <source>
        <dbReference type="SAM" id="SignalP"/>
    </source>
</evidence>
<dbReference type="Pfam" id="PF01835">
    <property type="entry name" value="MG2"/>
    <property type="match status" value="1"/>
</dbReference>
<dbReference type="EMBL" id="FUYB01000005">
    <property type="protein sequence ID" value="SKA74931.1"/>
    <property type="molecule type" value="Genomic_DNA"/>
</dbReference>
<gene>
    <name evidence="7" type="ORF">SAMN02745130_01444</name>
</gene>
<evidence type="ECO:0000259" key="6">
    <source>
        <dbReference type="SMART" id="SM01360"/>
    </source>
</evidence>
<dbReference type="InterPro" id="IPR021868">
    <property type="entry name" value="Alpha_2_Macroglob_MG3"/>
</dbReference>
<dbReference type="PANTHER" id="PTHR40094">
    <property type="entry name" value="ALPHA-2-MACROGLOBULIN HOMOLOG"/>
    <property type="match status" value="1"/>
</dbReference>
<protein>
    <recommendedName>
        <fullName evidence="9">Alpha-2-macroglobulin</fullName>
    </recommendedName>
</protein>
<dbReference type="Pfam" id="PF07703">
    <property type="entry name" value="A2M_BRD"/>
    <property type="match status" value="1"/>
</dbReference>
<comment type="similarity">
    <text evidence="1">Belongs to the protease inhibitor I39 (alpha-2-macroglobulin) family. Bacterial alpha-2-macroglobulin subfamily.</text>
</comment>
<organism evidence="7 8">
    <name type="scientific">Thiothrix eikelboomii</name>
    <dbReference type="NCBI Taxonomy" id="92487"/>
    <lineage>
        <taxon>Bacteria</taxon>
        <taxon>Pseudomonadati</taxon>
        <taxon>Pseudomonadota</taxon>
        <taxon>Gammaproteobacteria</taxon>
        <taxon>Thiotrichales</taxon>
        <taxon>Thiotrichaceae</taxon>
        <taxon>Thiothrix</taxon>
    </lineage>
</organism>
<evidence type="ECO:0000259" key="5">
    <source>
        <dbReference type="SMART" id="SM01359"/>
    </source>
</evidence>
<dbReference type="Proteomes" id="UP000190460">
    <property type="component" value="Unassembled WGS sequence"/>
</dbReference>
<dbReference type="InterPro" id="IPR011625">
    <property type="entry name" value="A2M_N_BRD"/>
</dbReference>
<feature type="domain" description="Alpha-2-macroglobulin" evidence="6">
    <location>
        <begin position="1310"/>
        <end position="1399"/>
    </location>
</feature>
<dbReference type="Pfam" id="PF11974">
    <property type="entry name" value="bMG3"/>
    <property type="match status" value="1"/>
</dbReference>
<feature type="region of interest" description="Disordered" evidence="3">
    <location>
        <begin position="92"/>
        <end position="118"/>
    </location>
</feature>
<dbReference type="InterPro" id="IPR032812">
    <property type="entry name" value="SbsA_Ig"/>
</dbReference>
<keyword evidence="8" id="KW-1185">Reference proteome</keyword>
<dbReference type="CDD" id="cd02891">
    <property type="entry name" value="A2M_like"/>
    <property type="match status" value="1"/>
</dbReference>
<evidence type="ECO:0008006" key="9">
    <source>
        <dbReference type="Google" id="ProtNLM"/>
    </source>
</evidence>
<dbReference type="Gene3D" id="2.60.40.1930">
    <property type="match status" value="1"/>
</dbReference>
<evidence type="ECO:0000313" key="8">
    <source>
        <dbReference type="Proteomes" id="UP000190460"/>
    </source>
</evidence>
<name>A0A1T4WE51_9GAMM</name>